<evidence type="ECO:0000313" key="3">
    <source>
        <dbReference type="Proteomes" id="UP000193427"/>
    </source>
</evidence>
<dbReference type="PANTHER" id="PTHR20883">
    <property type="entry name" value="PHYTANOYL-COA DIOXYGENASE DOMAIN CONTAINING 1"/>
    <property type="match status" value="1"/>
</dbReference>
<reference evidence="2 3" key="1">
    <citation type="submission" date="2016-04" db="EMBL/GenBank/DDBJ databases">
        <title>Complete genome sequence of natural rubber-degrading, novel Gram-negative bacterium, Rhizobacter gummiphilus strain NS21.</title>
        <authorList>
            <person name="Tabata M."/>
            <person name="Kasai D."/>
            <person name="Fukuda M."/>
        </authorList>
    </citation>
    <scope>NUCLEOTIDE SEQUENCE [LARGE SCALE GENOMIC DNA]</scope>
    <source>
        <strain evidence="2 3">NS21</strain>
    </source>
</reference>
<dbReference type="EMBL" id="CP015118">
    <property type="protein sequence ID" value="ARN21810.1"/>
    <property type="molecule type" value="Genomic_DNA"/>
</dbReference>
<evidence type="ECO:0000313" key="2">
    <source>
        <dbReference type="EMBL" id="ARN21810.1"/>
    </source>
</evidence>
<dbReference type="KEGG" id="rgu:A4W93_18975"/>
<keyword evidence="3" id="KW-1185">Reference proteome</keyword>
<organism evidence="2 3">
    <name type="scientific">Piscinibacter gummiphilus</name>
    <dbReference type="NCBI Taxonomy" id="946333"/>
    <lineage>
        <taxon>Bacteria</taxon>
        <taxon>Pseudomonadati</taxon>
        <taxon>Pseudomonadota</taxon>
        <taxon>Betaproteobacteria</taxon>
        <taxon>Burkholderiales</taxon>
        <taxon>Sphaerotilaceae</taxon>
        <taxon>Piscinibacter</taxon>
    </lineage>
</organism>
<gene>
    <name evidence="2" type="ORF">A4W93_18975</name>
</gene>
<sequence length="223" mass="24076">MKPESFDDFGYAIVPGILPPDECDAIAARVDPGRESVGSRGLLANPWCIDLAARLRHHPALSTLIGADDVAVQCTCFEKSASRNWLVPIHQDLSIPVAARVPDPRLAGWSLKEGTHFVQAPAELLQRMVAVRLHLDACTAQDGPLRVVPGSHRLGVIDAEAAPRVRREMAEVDCVAPVGAALVLRPLLLHASSKASGESRRRVLHFLFGPADPPNGLRWQHAA</sequence>
<protein>
    <submittedName>
        <fullName evidence="2">Phytanoyl-CoA dioxygenase</fullName>
    </submittedName>
</protein>
<keyword evidence="2" id="KW-0223">Dioxygenase</keyword>
<dbReference type="GO" id="GO:0005506">
    <property type="term" value="F:iron ion binding"/>
    <property type="evidence" value="ECO:0007669"/>
    <property type="project" value="UniProtKB-ARBA"/>
</dbReference>
<evidence type="ECO:0000256" key="1">
    <source>
        <dbReference type="ARBA" id="ARBA00001954"/>
    </source>
</evidence>
<keyword evidence="2" id="KW-0560">Oxidoreductase</keyword>
<dbReference type="SUPFAM" id="SSF51197">
    <property type="entry name" value="Clavaminate synthase-like"/>
    <property type="match status" value="1"/>
</dbReference>
<dbReference type="Proteomes" id="UP000193427">
    <property type="component" value="Chromosome"/>
</dbReference>
<dbReference type="RefSeq" id="WP_085752104.1">
    <property type="nucleotide sequence ID" value="NZ_BSPR01000009.1"/>
</dbReference>
<dbReference type="OrthoDB" id="9791262at2"/>
<dbReference type="Pfam" id="PF05721">
    <property type="entry name" value="PhyH"/>
    <property type="match status" value="1"/>
</dbReference>
<dbReference type="InterPro" id="IPR008775">
    <property type="entry name" value="Phytyl_CoA_dOase-like"/>
</dbReference>
<dbReference type="STRING" id="946333.A4W93_18975"/>
<comment type="cofactor">
    <cofactor evidence="1">
        <name>Fe(2+)</name>
        <dbReference type="ChEBI" id="CHEBI:29033"/>
    </cofactor>
</comment>
<dbReference type="Gene3D" id="2.60.120.620">
    <property type="entry name" value="q2cbj1_9rhob like domain"/>
    <property type="match status" value="1"/>
</dbReference>
<accession>A0A1W6LC35</accession>
<name>A0A1W6LC35_9BURK</name>
<dbReference type="GO" id="GO:0016706">
    <property type="term" value="F:2-oxoglutarate-dependent dioxygenase activity"/>
    <property type="evidence" value="ECO:0007669"/>
    <property type="project" value="UniProtKB-ARBA"/>
</dbReference>
<dbReference type="PANTHER" id="PTHR20883:SF48">
    <property type="entry name" value="ECTOINE DIOXYGENASE"/>
    <property type="match status" value="1"/>
</dbReference>
<dbReference type="AlphaFoldDB" id="A0A1W6LC35"/>
<proteinExistence type="predicted"/>